<proteinExistence type="predicted"/>
<dbReference type="Proteomes" id="UP000012118">
    <property type="component" value="Unassembled WGS sequence"/>
</dbReference>
<protein>
    <submittedName>
        <fullName evidence="1">Uncharacterized protein</fullName>
    </submittedName>
</protein>
<accession>M6QLW9</accession>
<evidence type="ECO:0000313" key="1">
    <source>
        <dbReference type="EMBL" id="EMN89887.1"/>
    </source>
</evidence>
<sequence length="81" mass="9808">MTSMILKLIHPFRFLRSGLFTSISLWSYKRTKFIFRNYWSLIFEEIPVFSFNVVKRSNQKPFSSFRIALLGFELVVLFYKK</sequence>
<comment type="caution">
    <text evidence="1">The sequence shown here is derived from an EMBL/GenBank/DDBJ whole genome shotgun (WGS) entry which is preliminary data.</text>
</comment>
<reference evidence="1 2" key="1">
    <citation type="submission" date="2013-01" db="EMBL/GenBank/DDBJ databases">
        <authorList>
            <person name="Harkins D.M."/>
            <person name="Durkin A.S."/>
            <person name="Brinkac L.M."/>
            <person name="Haft D.H."/>
            <person name="Selengut J.D."/>
            <person name="Sanka R."/>
            <person name="DePew J."/>
            <person name="Purushe J."/>
            <person name="Chanthongthip A."/>
            <person name="Lattana O."/>
            <person name="Phetsouvanh R."/>
            <person name="Newton P.N."/>
            <person name="Vinetz J.M."/>
            <person name="Sutton G.G."/>
            <person name="Nierman W.C."/>
            <person name="Fouts D.E."/>
        </authorList>
    </citation>
    <scope>NUCLEOTIDE SEQUENCE [LARGE SCALE GENOMIC DNA]</scope>
    <source>
        <strain evidence="1 2">UI 13098</strain>
    </source>
</reference>
<dbReference type="AlphaFoldDB" id="M6QLW9"/>
<dbReference type="RefSeq" id="WP_004503477.1">
    <property type="nucleotide sequence ID" value="NZ_AHNU02000048.1"/>
</dbReference>
<gene>
    <name evidence="1" type="ORF">LEP1GSC108_3405</name>
</gene>
<keyword evidence="2" id="KW-1185">Reference proteome</keyword>
<evidence type="ECO:0000313" key="2">
    <source>
        <dbReference type="Proteomes" id="UP000012118"/>
    </source>
</evidence>
<organism evidence="1 2">
    <name type="scientific">Leptospira weilii str. UI 13098</name>
    <dbReference type="NCBI Taxonomy" id="1088542"/>
    <lineage>
        <taxon>Bacteria</taxon>
        <taxon>Pseudomonadati</taxon>
        <taxon>Spirochaetota</taxon>
        <taxon>Spirochaetia</taxon>
        <taxon>Leptospirales</taxon>
        <taxon>Leptospiraceae</taxon>
        <taxon>Leptospira</taxon>
    </lineage>
</organism>
<dbReference type="EMBL" id="AHNU02000048">
    <property type="protein sequence ID" value="EMN89887.1"/>
    <property type="molecule type" value="Genomic_DNA"/>
</dbReference>
<name>M6QLW9_9LEPT</name>